<dbReference type="Gene3D" id="3.90.25.10">
    <property type="entry name" value="UDP-galactose 4-epimerase, domain 1"/>
    <property type="match status" value="1"/>
</dbReference>
<dbReference type="EMBL" id="SRMO01000028">
    <property type="protein sequence ID" value="TGG94820.1"/>
    <property type="molecule type" value="Genomic_DNA"/>
</dbReference>
<feature type="compositionally biased region" description="Basic and acidic residues" evidence="1">
    <location>
        <begin position="64"/>
        <end position="75"/>
    </location>
</feature>
<proteinExistence type="predicted"/>
<name>A0A524RQL4_9CHRO</name>
<dbReference type="SUPFAM" id="SSF51735">
    <property type="entry name" value="NAD(P)-binding Rossmann-fold domains"/>
    <property type="match status" value="1"/>
</dbReference>
<dbReference type="Proteomes" id="UP000317990">
    <property type="component" value="Unassembled WGS sequence"/>
</dbReference>
<reference evidence="2 3" key="1">
    <citation type="journal article" date="2019" name="mSystems">
        <title>Life at home and on the roam: Genomic adaptions reflect the dual lifestyle of an intracellular, facultative symbiont.</title>
        <authorList>
            <person name="Burgsdorf I."/>
        </authorList>
    </citation>
    <scope>NUCLEOTIDE SEQUENCE [LARGE SCALE GENOMIC DNA]</scope>
    <source>
        <strain evidence="2">277cV</strain>
    </source>
</reference>
<dbReference type="Gene3D" id="3.40.50.720">
    <property type="entry name" value="NAD(P)-binding Rossmann-like Domain"/>
    <property type="match status" value="1"/>
</dbReference>
<sequence length="242" mass="26474">MIPPSGWHGLGNALKAPVSCSPGKTPWRLGWGISARRRCSDEGATHRRIRSTGSDPQPCRAGRGRADPLVPHELDLSDDQAGSPSRPWSLWACMGASKAAGERMAFALPGVRVLRTSWIHGPVGRNFCRAMLRLHGARMAAGEPHQQGRSLPVGSAFMGWYNHHGCHSGIRLLKPQQRHRGAAVYVCFQTTRSIPHIRQTRTSSLDAAKQLPSLLSAIMVALTLMHQPLPSWQIKVSKSLLQ</sequence>
<dbReference type="InterPro" id="IPR036291">
    <property type="entry name" value="NAD(P)-bd_dom_sf"/>
</dbReference>
<feature type="region of interest" description="Disordered" evidence="1">
    <location>
        <begin position="42"/>
        <end position="84"/>
    </location>
</feature>
<accession>A0A524RQL4</accession>
<evidence type="ECO:0000313" key="2">
    <source>
        <dbReference type="EMBL" id="TGG94820.1"/>
    </source>
</evidence>
<organism evidence="2 3">
    <name type="scientific">Aphanocapsa feldmannii 277cV</name>
    <dbReference type="NCBI Taxonomy" id="2507553"/>
    <lineage>
        <taxon>Bacteria</taxon>
        <taxon>Bacillati</taxon>
        <taxon>Cyanobacteriota</taxon>
        <taxon>Cyanophyceae</taxon>
        <taxon>Oscillatoriophycideae</taxon>
        <taxon>Chroococcales</taxon>
        <taxon>Microcystaceae</taxon>
        <taxon>Aphanocapsa</taxon>
    </lineage>
</organism>
<evidence type="ECO:0000313" key="3">
    <source>
        <dbReference type="Proteomes" id="UP000317990"/>
    </source>
</evidence>
<comment type="caution">
    <text evidence="2">The sequence shown here is derived from an EMBL/GenBank/DDBJ whole genome shotgun (WGS) entry which is preliminary data.</text>
</comment>
<protein>
    <submittedName>
        <fullName evidence="2">Uncharacterized protein</fullName>
    </submittedName>
</protein>
<evidence type="ECO:0000256" key="1">
    <source>
        <dbReference type="SAM" id="MobiDB-lite"/>
    </source>
</evidence>
<gene>
    <name evidence="2" type="ORF">ERJ67_01585</name>
</gene>
<dbReference type="AlphaFoldDB" id="A0A524RQL4"/>